<reference evidence="2 3" key="1">
    <citation type="submission" date="2018-06" db="EMBL/GenBank/DDBJ databases">
        <title>Genomic Encyclopedia of Type Strains, Phase I: the one thousand microbial genomes (KMG-I) project.</title>
        <authorList>
            <person name="Kyrpides N."/>
        </authorList>
    </citation>
    <scope>NUCLEOTIDE SEQUENCE [LARGE SCALE GENOMIC DNA]</scope>
    <source>
        <strain evidence="2 3">DSM 19573</strain>
    </source>
</reference>
<dbReference type="AlphaFoldDB" id="A0A318XMF1"/>
<gene>
    <name evidence="2" type="ORF">LY28_01759</name>
</gene>
<evidence type="ECO:0000256" key="1">
    <source>
        <dbReference type="SAM" id="SignalP"/>
    </source>
</evidence>
<name>A0A318XMF1_9FIRM</name>
<feature type="signal peptide" evidence="1">
    <location>
        <begin position="1"/>
        <end position="22"/>
    </location>
</feature>
<keyword evidence="3" id="KW-1185">Reference proteome</keyword>
<evidence type="ECO:0000313" key="3">
    <source>
        <dbReference type="Proteomes" id="UP000248132"/>
    </source>
</evidence>
<evidence type="ECO:0000313" key="2">
    <source>
        <dbReference type="EMBL" id="PYG87739.1"/>
    </source>
</evidence>
<dbReference type="EMBL" id="QKMR01000009">
    <property type="protein sequence ID" value="PYG87739.1"/>
    <property type="molecule type" value="Genomic_DNA"/>
</dbReference>
<dbReference type="RefSeq" id="WP_242981192.1">
    <property type="nucleotide sequence ID" value="NZ_QKMR01000009.1"/>
</dbReference>
<accession>A0A318XMF1</accession>
<sequence>MDTMKKILILIMLLLLTGCTNTSTKPEQSNVDGSLAINNENTESASKQDAIEAIKSDADETATLINKRGNTVEERVRVPKGFQRVEAENNSYEQYLRELPVKPDGTKIKLYNGEVTDKAVHAAVLDIDVGNRDLQQCADAVIRLRAEYLYGQGLYEKIHFNFTNGFNAEYSKWMNGYRIEVKENKTYWVEKTDYSREYSSFRKYLDMVFAYAGTLSLSKEMKFKSIENMQIGDVFLKGDTPGHTVIILDMAENISTGEKIFLIAQSYMPAQDIHILRNFENGELSPWYSVNFGEALRTPEWKFEKGQLMRFQD</sequence>
<organism evidence="2 3">
    <name type="scientific">Ruminiclostridium sufflavum DSM 19573</name>
    <dbReference type="NCBI Taxonomy" id="1121337"/>
    <lineage>
        <taxon>Bacteria</taxon>
        <taxon>Bacillati</taxon>
        <taxon>Bacillota</taxon>
        <taxon>Clostridia</taxon>
        <taxon>Eubacteriales</taxon>
        <taxon>Oscillospiraceae</taxon>
        <taxon>Ruminiclostridium</taxon>
    </lineage>
</organism>
<comment type="caution">
    <text evidence="2">The sequence shown here is derived from an EMBL/GenBank/DDBJ whole genome shotgun (WGS) entry which is preliminary data.</text>
</comment>
<keyword evidence="1" id="KW-0732">Signal</keyword>
<proteinExistence type="predicted"/>
<dbReference type="PROSITE" id="PS51257">
    <property type="entry name" value="PROKAR_LIPOPROTEIN"/>
    <property type="match status" value="1"/>
</dbReference>
<feature type="chain" id="PRO_5038995958" evidence="1">
    <location>
        <begin position="23"/>
        <end position="313"/>
    </location>
</feature>
<dbReference type="Proteomes" id="UP000248132">
    <property type="component" value="Unassembled WGS sequence"/>
</dbReference>
<dbReference type="InterPro" id="IPR032315">
    <property type="entry name" value="DUF4846"/>
</dbReference>
<protein>
    <submittedName>
        <fullName evidence="2">Uncharacterized protein DUF4846</fullName>
    </submittedName>
</protein>
<dbReference type="Pfam" id="PF16138">
    <property type="entry name" value="DUF4846"/>
    <property type="match status" value="1"/>
</dbReference>